<comment type="caution">
    <text evidence="1">The sequence shown here is derived from an EMBL/GenBank/DDBJ whole genome shotgun (WGS) entry which is preliminary data.</text>
</comment>
<evidence type="ECO:0000313" key="1">
    <source>
        <dbReference type="EMBL" id="KAI3722404.1"/>
    </source>
</evidence>
<dbReference type="EMBL" id="CM042014">
    <property type="protein sequence ID" value="KAI3722404.1"/>
    <property type="molecule type" value="Genomic_DNA"/>
</dbReference>
<reference evidence="1 2" key="2">
    <citation type="journal article" date="2022" name="Mol. Ecol. Resour.">
        <title>The genomes of chicory, endive, great burdock and yacon provide insights into Asteraceae paleo-polyploidization history and plant inulin production.</title>
        <authorList>
            <person name="Fan W."/>
            <person name="Wang S."/>
            <person name="Wang H."/>
            <person name="Wang A."/>
            <person name="Jiang F."/>
            <person name="Liu H."/>
            <person name="Zhao H."/>
            <person name="Xu D."/>
            <person name="Zhang Y."/>
        </authorList>
    </citation>
    <scope>NUCLEOTIDE SEQUENCE [LARGE SCALE GENOMIC DNA]</scope>
    <source>
        <strain evidence="2">cv. Punajuju</strain>
        <tissue evidence="1">Leaves</tissue>
    </source>
</reference>
<protein>
    <submittedName>
        <fullName evidence="1">Uncharacterized protein</fullName>
    </submittedName>
</protein>
<organism evidence="1 2">
    <name type="scientific">Cichorium intybus</name>
    <name type="common">Chicory</name>
    <dbReference type="NCBI Taxonomy" id="13427"/>
    <lineage>
        <taxon>Eukaryota</taxon>
        <taxon>Viridiplantae</taxon>
        <taxon>Streptophyta</taxon>
        <taxon>Embryophyta</taxon>
        <taxon>Tracheophyta</taxon>
        <taxon>Spermatophyta</taxon>
        <taxon>Magnoliopsida</taxon>
        <taxon>eudicotyledons</taxon>
        <taxon>Gunneridae</taxon>
        <taxon>Pentapetalae</taxon>
        <taxon>asterids</taxon>
        <taxon>campanulids</taxon>
        <taxon>Asterales</taxon>
        <taxon>Asteraceae</taxon>
        <taxon>Cichorioideae</taxon>
        <taxon>Cichorieae</taxon>
        <taxon>Cichoriinae</taxon>
        <taxon>Cichorium</taxon>
    </lineage>
</organism>
<reference evidence="2" key="1">
    <citation type="journal article" date="2022" name="Mol. Ecol. Resour.">
        <title>The genomes of chicory, endive, great burdock and yacon provide insights into Asteraceae palaeo-polyploidization history and plant inulin production.</title>
        <authorList>
            <person name="Fan W."/>
            <person name="Wang S."/>
            <person name="Wang H."/>
            <person name="Wang A."/>
            <person name="Jiang F."/>
            <person name="Liu H."/>
            <person name="Zhao H."/>
            <person name="Xu D."/>
            <person name="Zhang Y."/>
        </authorList>
    </citation>
    <scope>NUCLEOTIDE SEQUENCE [LARGE SCALE GENOMIC DNA]</scope>
    <source>
        <strain evidence="2">cv. Punajuju</strain>
    </source>
</reference>
<accession>A0ACB9BK44</accession>
<dbReference type="Proteomes" id="UP001055811">
    <property type="component" value="Linkage Group LG06"/>
</dbReference>
<evidence type="ECO:0000313" key="2">
    <source>
        <dbReference type="Proteomes" id="UP001055811"/>
    </source>
</evidence>
<gene>
    <name evidence="1" type="ORF">L2E82_33442</name>
</gene>
<name>A0ACB9BK44_CICIN</name>
<proteinExistence type="predicted"/>
<sequence>MDLPPQPPPTVRVHGSEIQAPTGLQPNRIGKQSAPQLTNGVLKRQKHPPVPVTLFYGKCIKNYAATTGGQVLDGCGEFMPSPTTSSLQCDACGCHRSFHRLEADHFHQTVPQVIECQCQQQHRQPPSAPPPSCLAGMAKSSSTPPDSQSPPPISSSYYPAAPHMFLALNPGLPPPEPTNNNHPSILTPAVATRPLATQKTEETTTRTTATTMAMRSALMDRLPHLKNYVDYRW</sequence>
<keyword evidence="2" id="KW-1185">Reference proteome</keyword>